<dbReference type="InterPro" id="IPR049967">
    <property type="entry name" value="NGO_0222-like"/>
</dbReference>
<dbReference type="EMBL" id="CP136962">
    <property type="protein sequence ID" value="WOS98921.1"/>
    <property type="molecule type" value="Genomic_DNA"/>
</dbReference>
<sequence>MTRQKAYLLLTALFTLMFIVLILLGAYLLSIHSKQFAVAAFLFAFAAVFAQIGSLALYIRHKARAQMARMQQTETH</sequence>
<proteinExistence type="predicted"/>
<accession>A0A9X7FA76</accession>
<dbReference type="Proteomes" id="UP000234781">
    <property type="component" value="Chromosome"/>
</dbReference>
<dbReference type="NCBIfam" id="NF042413">
    <property type="entry name" value="NGO_0222_fam"/>
    <property type="match status" value="1"/>
</dbReference>
<keyword evidence="2" id="KW-1185">Reference proteome</keyword>
<dbReference type="AlphaFoldDB" id="A0A9X7FA76"/>
<name>A0A9X7FA76_NEIPE</name>
<evidence type="ECO:0000313" key="2">
    <source>
        <dbReference type="Proteomes" id="UP000234781"/>
    </source>
</evidence>
<reference evidence="2" key="1">
    <citation type="submission" date="2017-12" db="EMBL/GenBank/DDBJ databases">
        <title>Phylogenetic diversity of female urinary microbiome.</title>
        <authorList>
            <person name="Thomas-White K."/>
            <person name="Wolfe A.J."/>
        </authorList>
    </citation>
    <scope>NUCLEOTIDE SEQUENCE [LARGE SCALE GENOMIC DNA]</scope>
    <source>
        <strain evidence="2">UMB0023</strain>
    </source>
</reference>
<dbReference type="RefSeq" id="WP_036490655.1">
    <property type="nucleotide sequence ID" value="NZ_CP136962.1"/>
</dbReference>
<protein>
    <submittedName>
        <fullName evidence="1">NGO_0222 family membrane protein</fullName>
    </submittedName>
</protein>
<evidence type="ECO:0000313" key="1">
    <source>
        <dbReference type="EMBL" id="WOS98921.1"/>
    </source>
</evidence>
<reference evidence="1 2" key="2">
    <citation type="submission" date="2023-10" db="EMBL/GenBank/DDBJ databases">
        <authorList>
            <person name="Choi B."/>
        </authorList>
    </citation>
    <scope>NUCLEOTIDE SEQUENCE [LARGE SCALE GENOMIC DNA]</scope>
    <source>
        <strain evidence="1 2">UMB0023</strain>
    </source>
</reference>
<gene>
    <name evidence="1" type="ORF">CYJ98_004490</name>
</gene>
<organism evidence="1 2">
    <name type="scientific">Neisseria perflava</name>
    <dbReference type="NCBI Taxonomy" id="33053"/>
    <lineage>
        <taxon>Bacteria</taxon>
        <taxon>Pseudomonadati</taxon>
        <taxon>Pseudomonadota</taxon>
        <taxon>Betaproteobacteria</taxon>
        <taxon>Neisseriales</taxon>
        <taxon>Neisseriaceae</taxon>
        <taxon>Neisseria</taxon>
    </lineage>
</organism>